<evidence type="ECO:0000313" key="8">
    <source>
        <dbReference type="Proteomes" id="UP000325055"/>
    </source>
</evidence>
<dbReference type="SUPFAM" id="SSF46894">
    <property type="entry name" value="C-terminal effector domain of the bipartite response regulators"/>
    <property type="match status" value="1"/>
</dbReference>
<evidence type="ECO:0000313" key="4">
    <source>
        <dbReference type="EMBL" id="KAA5415223.1"/>
    </source>
</evidence>
<evidence type="ECO:0000313" key="9">
    <source>
        <dbReference type="Proteomes" id="UP000448877"/>
    </source>
</evidence>
<dbReference type="AlphaFoldDB" id="A0A0P0GIY7"/>
<dbReference type="RefSeq" id="WP_007211293.1">
    <property type="nucleotide sequence ID" value="NZ_CABMLT010000009.1"/>
</dbReference>
<reference evidence="1 6" key="1">
    <citation type="journal article" date="2015" name="Science">
        <title>Genetic determinants of in vivo fitness and diet responsiveness in multiple human gut Bacteroides.</title>
        <authorList>
            <person name="Wu M."/>
            <person name="McNulty N.P."/>
            <person name="Rodionov D.A."/>
            <person name="Khoroshkin M.S."/>
            <person name="Griffin N.W."/>
            <person name="Cheng J."/>
            <person name="Latreille P."/>
            <person name="Kerstetter R.A."/>
            <person name="Terrapon N."/>
            <person name="Henrissat B."/>
            <person name="Osterman A.L."/>
            <person name="Gordon J.I."/>
        </authorList>
    </citation>
    <scope>NUCLEOTIDE SEQUENCE [LARGE SCALE GENOMIC DNA]</scope>
    <source>
        <strain evidence="1 6">WH2</strain>
    </source>
</reference>
<dbReference type="InterPro" id="IPR016032">
    <property type="entry name" value="Sig_transdc_resp-reg_C-effctor"/>
</dbReference>
<dbReference type="PATRIC" id="fig|246787.4.peg.2820"/>
<dbReference type="EMBL" id="VVYX01000032">
    <property type="protein sequence ID" value="KAA5415223.1"/>
    <property type="molecule type" value="Genomic_DNA"/>
</dbReference>
<dbReference type="EMBL" id="VVYW01000021">
    <property type="protein sequence ID" value="KAA5404633.1"/>
    <property type="molecule type" value="Genomic_DNA"/>
</dbReference>
<dbReference type="Proteomes" id="UP000283341">
    <property type="component" value="Unassembled WGS sequence"/>
</dbReference>
<evidence type="ECO:0000313" key="3">
    <source>
        <dbReference type="EMBL" id="KAA5412842.1"/>
    </source>
</evidence>
<dbReference type="EMBL" id="VVYV01000061">
    <property type="protein sequence ID" value="KAA5412842.1"/>
    <property type="molecule type" value="Genomic_DNA"/>
</dbReference>
<protein>
    <submittedName>
        <fullName evidence="2">Helix-turn-helix transcriptional regulator</fullName>
    </submittedName>
</protein>
<name>A0A0P0GIY7_9BACE</name>
<reference evidence="8 9" key="3">
    <citation type="journal article" date="2019" name="Nat. Med.">
        <title>A library of human gut bacterial isolates paired with longitudinal multiomics data enables mechanistic microbiome research.</title>
        <authorList>
            <person name="Poyet M."/>
            <person name="Groussin M."/>
            <person name="Gibbons S.M."/>
            <person name="Avila-Pacheco J."/>
            <person name="Jiang X."/>
            <person name="Kearney S.M."/>
            <person name="Perrotta A.R."/>
            <person name="Berdy B."/>
            <person name="Zhao S."/>
            <person name="Lieberman T.D."/>
            <person name="Swanson P.K."/>
            <person name="Smith M."/>
            <person name="Roesemann S."/>
            <person name="Alexander J.E."/>
            <person name="Rich S.A."/>
            <person name="Livny J."/>
            <person name="Vlamakis H."/>
            <person name="Clish C."/>
            <person name="Bullock K."/>
            <person name="Deik A."/>
            <person name="Scott J."/>
            <person name="Pierce K.A."/>
            <person name="Xavier R.J."/>
            <person name="Alm E.J."/>
        </authorList>
    </citation>
    <scope>NUCLEOTIDE SEQUENCE [LARGE SCALE GENOMIC DNA]</scope>
    <source>
        <strain evidence="3 9">BIOML-A6</strain>
        <strain evidence="2 8">BIOML-A7</strain>
        <strain evidence="4 10">BIOML-A8</strain>
    </source>
</reference>
<gene>
    <name evidence="1" type="ORF">BcellWH2_02737</name>
    <name evidence="5" type="ORF">DWX97_16080</name>
    <name evidence="3" type="ORF">F2Y81_24535</name>
    <name evidence="2" type="ORF">F2Y86_21115</name>
    <name evidence="4" type="ORF">F2Y87_21880</name>
</gene>
<dbReference type="EMBL" id="CP012801">
    <property type="protein sequence ID" value="ALJ59976.1"/>
    <property type="molecule type" value="Genomic_DNA"/>
</dbReference>
<evidence type="ECO:0000313" key="6">
    <source>
        <dbReference type="Proteomes" id="UP000061809"/>
    </source>
</evidence>
<accession>A0A0P0GIY7</accession>
<dbReference type="GO" id="GO:0003677">
    <property type="term" value="F:DNA binding"/>
    <property type="evidence" value="ECO:0007669"/>
    <property type="project" value="InterPro"/>
</dbReference>
<dbReference type="KEGG" id="bcel:BcellWH2_02737"/>
<dbReference type="Proteomes" id="UP000448877">
    <property type="component" value="Unassembled WGS sequence"/>
</dbReference>
<organism evidence="1 6">
    <name type="scientific">Bacteroides cellulosilyticus</name>
    <dbReference type="NCBI Taxonomy" id="246787"/>
    <lineage>
        <taxon>Bacteria</taxon>
        <taxon>Pseudomonadati</taxon>
        <taxon>Bacteroidota</taxon>
        <taxon>Bacteroidia</taxon>
        <taxon>Bacteroidales</taxon>
        <taxon>Bacteroidaceae</taxon>
        <taxon>Bacteroides</taxon>
    </lineage>
</organism>
<dbReference type="eggNOG" id="ENOG5030N5A">
    <property type="taxonomic scope" value="Bacteria"/>
</dbReference>
<evidence type="ECO:0000313" key="5">
    <source>
        <dbReference type="EMBL" id="RGS35430.1"/>
    </source>
</evidence>
<proteinExistence type="predicted"/>
<dbReference type="Proteomes" id="UP000482653">
    <property type="component" value="Unassembled WGS sequence"/>
</dbReference>
<evidence type="ECO:0000313" key="1">
    <source>
        <dbReference type="EMBL" id="ALJ59976.1"/>
    </source>
</evidence>
<dbReference type="Proteomes" id="UP000061809">
    <property type="component" value="Chromosome"/>
</dbReference>
<evidence type="ECO:0000313" key="7">
    <source>
        <dbReference type="Proteomes" id="UP000283341"/>
    </source>
</evidence>
<evidence type="ECO:0000313" key="2">
    <source>
        <dbReference type="EMBL" id="KAA5404633.1"/>
    </source>
</evidence>
<evidence type="ECO:0000313" key="10">
    <source>
        <dbReference type="Proteomes" id="UP000482653"/>
    </source>
</evidence>
<reference evidence="5 7" key="2">
    <citation type="submission" date="2018-08" db="EMBL/GenBank/DDBJ databases">
        <title>A genome reference for cultivated species of the human gut microbiota.</title>
        <authorList>
            <person name="Zou Y."/>
            <person name="Xue W."/>
            <person name="Luo G."/>
        </authorList>
    </citation>
    <scope>NUCLEOTIDE SEQUENCE [LARGE SCALE GENOMIC DNA]</scope>
    <source>
        <strain evidence="5 7">AF22-3AC</strain>
    </source>
</reference>
<dbReference type="GO" id="GO:0006355">
    <property type="term" value="P:regulation of DNA-templated transcription"/>
    <property type="evidence" value="ECO:0007669"/>
    <property type="project" value="InterPro"/>
</dbReference>
<dbReference type="Proteomes" id="UP000325055">
    <property type="component" value="Unassembled WGS sequence"/>
</dbReference>
<dbReference type="GeneID" id="66305929"/>
<sequence length="145" mass="16445">METYHDNWNACLLFRNKQLTKQLKEYQNASVLAECSSSLLVSLGQLLRLHQNPSYGIIREETEWTNLFTVIDMFYGGCLSEQLSSYGLSMQELKVCYLIRARLGNKAIAVLFNITPCSVLKAKQRIKGKLTLSAADCLDKYIQIG</sequence>
<dbReference type="EMBL" id="QRVJ01000014">
    <property type="protein sequence ID" value="RGS35430.1"/>
    <property type="molecule type" value="Genomic_DNA"/>
</dbReference>
<dbReference type="STRING" id="246787.BcellWH2_02737"/>